<dbReference type="InterPro" id="IPR001296">
    <property type="entry name" value="Glyco_trans_1"/>
</dbReference>
<feature type="domain" description="Starch synthase catalytic" evidence="9">
    <location>
        <begin position="2"/>
        <end position="236"/>
    </location>
</feature>
<dbReference type="NCBIfam" id="NF001898">
    <property type="entry name" value="PRK00654.1-1"/>
    <property type="match status" value="1"/>
</dbReference>
<evidence type="ECO:0000256" key="5">
    <source>
        <dbReference type="ARBA" id="ARBA00022679"/>
    </source>
</evidence>
<dbReference type="NCBIfam" id="NF001899">
    <property type="entry name" value="PRK00654.1-2"/>
    <property type="match status" value="1"/>
</dbReference>
<feature type="domain" description="Glycosyl transferase family 1" evidence="8">
    <location>
        <begin position="290"/>
        <end position="448"/>
    </location>
</feature>
<evidence type="ECO:0000256" key="2">
    <source>
        <dbReference type="ARBA" id="ARBA00002764"/>
    </source>
</evidence>
<dbReference type="GO" id="GO:0004373">
    <property type="term" value="F:alpha-1,4-glucan glucosyltransferase (UDP-glucose donor) activity"/>
    <property type="evidence" value="ECO:0007669"/>
    <property type="project" value="InterPro"/>
</dbReference>
<keyword evidence="4 7" id="KW-0328">Glycosyltransferase</keyword>
<dbReference type="CDD" id="cd03791">
    <property type="entry name" value="GT5_Glycogen_synthase_DULL1-like"/>
    <property type="match status" value="1"/>
</dbReference>
<gene>
    <name evidence="10" type="primary">glgA_1</name>
    <name evidence="7" type="synonym">glgA</name>
    <name evidence="10" type="ORF">CLVI_01800</name>
</gene>
<dbReference type="InterPro" id="IPR011835">
    <property type="entry name" value="GS/SS"/>
</dbReference>
<comment type="caution">
    <text evidence="10">The sequence shown here is derived from an EMBL/GenBank/DDBJ whole genome shotgun (WGS) entry which is preliminary data.</text>
</comment>
<protein>
    <recommendedName>
        <fullName evidence="7">Glycogen synthase</fullName>
        <ecNumber evidence="7">2.4.1.21</ecNumber>
    </recommendedName>
    <alternativeName>
        <fullName evidence="7">Starch [bacterial glycogen] synthase</fullName>
    </alternativeName>
</protein>
<keyword evidence="11" id="KW-1185">Reference proteome</keyword>
<dbReference type="EMBL" id="PVXQ01000002">
    <property type="protein sequence ID" value="PRR84255.1"/>
    <property type="molecule type" value="Genomic_DNA"/>
</dbReference>
<name>A0A2T0BK33_9CLOT</name>
<accession>A0A2T0BK33</accession>
<dbReference type="GO" id="GO:0009011">
    <property type="term" value="F:alpha-1,4-glucan glucosyltransferase (ADP-glucose donor) activity"/>
    <property type="evidence" value="ECO:0007669"/>
    <property type="project" value="UniProtKB-UniRule"/>
</dbReference>
<dbReference type="NCBIfam" id="TIGR02095">
    <property type="entry name" value="glgA"/>
    <property type="match status" value="1"/>
</dbReference>
<reference evidence="10 11" key="1">
    <citation type="submission" date="2018-03" db="EMBL/GenBank/DDBJ databases">
        <title>Genome sequence of Clostridium vincentii DSM 10228.</title>
        <authorList>
            <person name="Poehlein A."/>
            <person name="Daniel R."/>
        </authorList>
    </citation>
    <scope>NUCLEOTIDE SEQUENCE [LARGE SCALE GENOMIC DNA]</scope>
    <source>
        <strain evidence="10 11">DSM 10228</strain>
    </source>
</reference>
<keyword evidence="6 7" id="KW-0320">Glycogen biosynthesis</keyword>
<dbReference type="AlphaFoldDB" id="A0A2T0BK33"/>
<evidence type="ECO:0000313" key="11">
    <source>
        <dbReference type="Proteomes" id="UP000239471"/>
    </source>
</evidence>
<keyword evidence="5 7" id="KW-0808">Transferase</keyword>
<comment type="function">
    <text evidence="2 7">Synthesizes alpha-1,4-glucan chains using ADP-glucose.</text>
</comment>
<dbReference type="UniPathway" id="UPA00164"/>
<dbReference type="HAMAP" id="MF_00484">
    <property type="entry name" value="Glycogen_synth"/>
    <property type="match status" value="1"/>
</dbReference>
<dbReference type="PANTHER" id="PTHR45825:SF11">
    <property type="entry name" value="ALPHA AMYLASE DOMAIN-CONTAINING PROTEIN"/>
    <property type="match status" value="1"/>
</dbReference>
<evidence type="ECO:0000259" key="8">
    <source>
        <dbReference type="Pfam" id="PF00534"/>
    </source>
</evidence>
<evidence type="ECO:0000256" key="4">
    <source>
        <dbReference type="ARBA" id="ARBA00022676"/>
    </source>
</evidence>
<dbReference type="PANTHER" id="PTHR45825">
    <property type="entry name" value="GRANULE-BOUND STARCH SYNTHASE 1, CHLOROPLASTIC/AMYLOPLASTIC"/>
    <property type="match status" value="1"/>
</dbReference>
<dbReference type="EC" id="2.4.1.21" evidence="7"/>
<evidence type="ECO:0000256" key="7">
    <source>
        <dbReference type="HAMAP-Rule" id="MF_00484"/>
    </source>
</evidence>
<dbReference type="OrthoDB" id="9808590at2"/>
<sequence>MKVLFVAAEAHPLIKSGGLGDVAGALPKELARKGVDVRVVIPKYKNINPELKDKLKFTGWFMVNVGWRSQYCGVSEYEWEGVTYYLIDNEHYFYRDVMYGHYDDGERFAFFDRAVLELMKKINWQADVIHCNDWQAGMVPVLLNLEYKKDLFYTEMKTVYSIHNILFQGCFDRDILPELFGYDYEAYNNDSIKFDKGISFMKGGINYSDLITTVSYSYANEIKTEEYGERLDGLLRCREDSLRGILNGIDYDEFNPAEDKYISKNYDVINIKDKAINKKELQKELGLYVNANTPMIGMVTRLTSQKGLDLLVNVAERLLQQDVQLVIVGTGDKHFEDHFNWLSDRYNGKVSANIRFDNGLAHKVYAGCDMFLMPSLFEPCGLGQLISLRYGTIPIVRETGGLKDTVVPYNQYDGSGNGFSFANFDADEMLKVIQYALEIYYDKNQWSKIITQAMNSDNSWDKSAELYLNMYKEITNK</sequence>
<dbReference type="Pfam" id="PF08323">
    <property type="entry name" value="Glyco_transf_5"/>
    <property type="match status" value="1"/>
</dbReference>
<evidence type="ECO:0000256" key="1">
    <source>
        <dbReference type="ARBA" id="ARBA00001478"/>
    </source>
</evidence>
<evidence type="ECO:0000256" key="3">
    <source>
        <dbReference type="ARBA" id="ARBA00010281"/>
    </source>
</evidence>
<evidence type="ECO:0000259" key="9">
    <source>
        <dbReference type="Pfam" id="PF08323"/>
    </source>
</evidence>
<evidence type="ECO:0000313" key="10">
    <source>
        <dbReference type="EMBL" id="PRR84255.1"/>
    </source>
</evidence>
<organism evidence="10 11">
    <name type="scientific">Clostridium vincentii</name>
    <dbReference type="NCBI Taxonomy" id="52704"/>
    <lineage>
        <taxon>Bacteria</taxon>
        <taxon>Bacillati</taxon>
        <taxon>Bacillota</taxon>
        <taxon>Clostridia</taxon>
        <taxon>Eubacteriales</taxon>
        <taxon>Clostridiaceae</taxon>
        <taxon>Clostridium</taxon>
    </lineage>
</organism>
<dbReference type="Proteomes" id="UP000239471">
    <property type="component" value="Unassembled WGS sequence"/>
</dbReference>
<dbReference type="SUPFAM" id="SSF53756">
    <property type="entry name" value="UDP-Glycosyltransferase/glycogen phosphorylase"/>
    <property type="match status" value="1"/>
</dbReference>
<proteinExistence type="inferred from homology"/>
<feature type="binding site" evidence="7">
    <location>
        <position position="15"/>
    </location>
    <ligand>
        <name>ADP-alpha-D-glucose</name>
        <dbReference type="ChEBI" id="CHEBI:57498"/>
    </ligand>
</feature>
<comment type="similarity">
    <text evidence="3 7">Belongs to the glycosyltransferase 1 family. Bacterial/plant glycogen synthase subfamily.</text>
</comment>
<evidence type="ECO:0000256" key="6">
    <source>
        <dbReference type="ARBA" id="ARBA00023056"/>
    </source>
</evidence>
<dbReference type="Pfam" id="PF00534">
    <property type="entry name" value="Glycos_transf_1"/>
    <property type="match status" value="1"/>
</dbReference>
<comment type="pathway">
    <text evidence="7">Glycan biosynthesis; glycogen biosynthesis.</text>
</comment>
<dbReference type="Gene3D" id="3.40.50.2000">
    <property type="entry name" value="Glycogen Phosphorylase B"/>
    <property type="match status" value="2"/>
</dbReference>
<comment type="catalytic activity">
    <reaction evidence="1 7">
        <text>[(1-&gt;4)-alpha-D-glucosyl](n) + ADP-alpha-D-glucose = [(1-&gt;4)-alpha-D-glucosyl](n+1) + ADP + H(+)</text>
        <dbReference type="Rhea" id="RHEA:18189"/>
        <dbReference type="Rhea" id="RHEA-COMP:9584"/>
        <dbReference type="Rhea" id="RHEA-COMP:9587"/>
        <dbReference type="ChEBI" id="CHEBI:15378"/>
        <dbReference type="ChEBI" id="CHEBI:15444"/>
        <dbReference type="ChEBI" id="CHEBI:57498"/>
        <dbReference type="ChEBI" id="CHEBI:456216"/>
        <dbReference type="EC" id="2.4.1.21"/>
    </reaction>
</comment>
<dbReference type="GO" id="GO:0005978">
    <property type="term" value="P:glycogen biosynthetic process"/>
    <property type="evidence" value="ECO:0007669"/>
    <property type="project" value="UniProtKB-UniRule"/>
</dbReference>
<dbReference type="RefSeq" id="WP_106058235.1">
    <property type="nucleotide sequence ID" value="NZ_PVXQ01000002.1"/>
</dbReference>
<dbReference type="InterPro" id="IPR013534">
    <property type="entry name" value="Starch_synth_cat_dom"/>
</dbReference>